<proteinExistence type="predicted"/>
<dbReference type="InterPro" id="IPR004843">
    <property type="entry name" value="Calcineurin-like_PHP"/>
</dbReference>
<comment type="caution">
    <text evidence="2">The sequence shown here is derived from an EMBL/GenBank/DDBJ whole genome shotgun (WGS) entry which is preliminary data.</text>
</comment>
<dbReference type="PANTHER" id="PTHR43143">
    <property type="entry name" value="METALLOPHOSPHOESTERASE, CALCINEURIN SUPERFAMILY"/>
    <property type="match status" value="1"/>
</dbReference>
<dbReference type="Gene3D" id="3.60.21.10">
    <property type="match status" value="1"/>
</dbReference>
<dbReference type="RefSeq" id="WP_243800442.1">
    <property type="nucleotide sequence ID" value="NZ_JALHAT010000020.1"/>
</dbReference>
<dbReference type="EMBL" id="JALHAT010000020">
    <property type="protein sequence ID" value="MCJ1961402.1"/>
    <property type="molecule type" value="Genomic_DNA"/>
</dbReference>
<dbReference type="Pfam" id="PF00149">
    <property type="entry name" value="Metallophos"/>
    <property type="match status" value="1"/>
</dbReference>
<evidence type="ECO:0000313" key="2">
    <source>
        <dbReference type="EMBL" id="MCJ1961402.1"/>
    </source>
</evidence>
<protein>
    <submittedName>
        <fullName evidence="2">Metallophosphoesterase</fullName>
    </submittedName>
</protein>
<evidence type="ECO:0000259" key="1">
    <source>
        <dbReference type="Pfam" id="PF00149"/>
    </source>
</evidence>
<organism evidence="2 3">
    <name type="scientific">Novosphingobium mangrovi</name>
    <name type="common">ex Hu et al. 2023</name>
    <dbReference type="NCBI Taxonomy" id="2930094"/>
    <lineage>
        <taxon>Bacteria</taxon>
        <taxon>Pseudomonadati</taxon>
        <taxon>Pseudomonadota</taxon>
        <taxon>Alphaproteobacteria</taxon>
        <taxon>Sphingomonadales</taxon>
        <taxon>Sphingomonadaceae</taxon>
        <taxon>Novosphingobium</taxon>
    </lineage>
</organism>
<accession>A0ABT0ADY0</accession>
<evidence type="ECO:0000313" key="3">
    <source>
        <dbReference type="Proteomes" id="UP001162802"/>
    </source>
</evidence>
<dbReference type="PANTHER" id="PTHR43143:SF1">
    <property type="entry name" value="SERINE_THREONINE-PROTEIN PHOSPHATASE CPPED1"/>
    <property type="match status" value="1"/>
</dbReference>
<gene>
    <name evidence="2" type="ORF">MTR65_11980</name>
</gene>
<dbReference type="InterPro" id="IPR051918">
    <property type="entry name" value="STPP_CPPED1"/>
</dbReference>
<name>A0ABT0ADY0_9SPHN</name>
<keyword evidence="3" id="KW-1185">Reference proteome</keyword>
<reference evidence="2" key="1">
    <citation type="submission" date="2022-03" db="EMBL/GenBank/DDBJ databases">
        <title>Identification of a novel bacterium isolated from mangrove sediments.</title>
        <authorList>
            <person name="Pan X."/>
        </authorList>
    </citation>
    <scope>NUCLEOTIDE SEQUENCE</scope>
    <source>
        <strain evidence="2">B2637</strain>
    </source>
</reference>
<feature type="domain" description="Calcineurin-like phosphoesterase" evidence="1">
    <location>
        <begin position="36"/>
        <end position="250"/>
    </location>
</feature>
<dbReference type="SUPFAM" id="SSF56300">
    <property type="entry name" value="Metallo-dependent phosphatases"/>
    <property type="match status" value="1"/>
</dbReference>
<dbReference type="InterPro" id="IPR029052">
    <property type="entry name" value="Metallo-depent_PP-like"/>
</dbReference>
<dbReference type="Proteomes" id="UP001162802">
    <property type="component" value="Unassembled WGS sequence"/>
</dbReference>
<sequence length="312" mass="34649">MNRRNLLHAALGAPALSLTGLLTPALGQAHGREDAFRFAFLSDTHIRPEGGADRACAMCFEQISASDCDFAIHGGDHIEDALGVDRERATMLMDLYRRTEREHLRKTVHHAIGNHDCLGVFTESSISPDAPDYGKAFYAAHFGPRYYAFDHKGVHFVVLDSIGLTNDRNYEGRIDEDQLAWLQADLAQQPRGQRIIVVTHIPLVTALGCYEPIAWLNTPHNWTFVVNGREVLRVLQDYNVIAVLQGHSHVFEQITLNGLHFISPGAVAGADWRGSFLGTPEGYCEITITGEDVQAAFRTYGFDVPDREDVPI</sequence>